<feature type="chain" id="PRO_5044848179" evidence="1">
    <location>
        <begin position="23"/>
        <end position="456"/>
    </location>
</feature>
<feature type="signal peptide" evidence="1">
    <location>
        <begin position="1"/>
        <end position="22"/>
    </location>
</feature>
<dbReference type="InterPro" id="IPR050491">
    <property type="entry name" value="AmpC-like"/>
</dbReference>
<dbReference type="EC" id="3.1.1.103" evidence="3"/>
<accession>A0ABD5B3T7</accession>
<dbReference type="EMBL" id="JAUCQJ010000002">
    <property type="protein sequence ID" value="MDQ8748595.1"/>
    <property type="molecule type" value="Genomic_DNA"/>
</dbReference>
<gene>
    <name evidence="3" type="ORF">QT385_08100</name>
</gene>
<feature type="domain" description="Beta-lactamase-related" evidence="2">
    <location>
        <begin position="56"/>
        <end position="345"/>
    </location>
</feature>
<protein>
    <submittedName>
        <fullName evidence="3">Serine hydrolase domain-containing protein</fullName>
        <ecNumber evidence="3">3.1.1.103</ecNumber>
    </submittedName>
</protein>
<dbReference type="Proteomes" id="UP001239265">
    <property type="component" value="Unassembled WGS sequence"/>
</dbReference>
<dbReference type="GO" id="GO:0016787">
    <property type="term" value="F:hydrolase activity"/>
    <property type="evidence" value="ECO:0007669"/>
    <property type="project" value="UniProtKB-KW"/>
</dbReference>
<evidence type="ECO:0000313" key="3">
    <source>
        <dbReference type="EMBL" id="MDQ8748595.1"/>
    </source>
</evidence>
<keyword evidence="3" id="KW-0378">Hydrolase</keyword>
<organism evidence="3 4">
    <name type="scientific">Elizabethkingia miricola</name>
    <name type="common">Chryseobacterium miricola</name>
    <dbReference type="NCBI Taxonomy" id="172045"/>
    <lineage>
        <taxon>Bacteria</taxon>
        <taxon>Pseudomonadati</taxon>
        <taxon>Bacteroidota</taxon>
        <taxon>Flavobacteriia</taxon>
        <taxon>Flavobacteriales</taxon>
        <taxon>Weeksellaceae</taxon>
        <taxon>Elizabethkingia</taxon>
    </lineage>
</organism>
<name>A0ABD5B3T7_ELIMR</name>
<evidence type="ECO:0000256" key="1">
    <source>
        <dbReference type="SAM" id="SignalP"/>
    </source>
</evidence>
<dbReference type="RefSeq" id="WP_078795438.1">
    <property type="nucleotide sequence ID" value="NZ_JAUCQJ010000002.1"/>
</dbReference>
<reference evidence="3 4" key="1">
    <citation type="submission" date="2023-06" db="EMBL/GenBank/DDBJ databases">
        <title>Nosocomial Elizabethkingia miricola genome.</title>
        <authorList>
            <person name="Morgado S."/>
            <person name="Fonseca E."/>
            <person name="Freitas F."/>
            <person name="Vicente A.C."/>
        </authorList>
    </citation>
    <scope>NUCLEOTIDE SEQUENCE [LARGE SCALE GENOMIC DNA]</scope>
    <source>
        <strain evidence="3 4">EM15</strain>
    </source>
</reference>
<dbReference type="SUPFAM" id="SSF56601">
    <property type="entry name" value="beta-lactamase/transpeptidase-like"/>
    <property type="match status" value="1"/>
</dbReference>
<sequence>MKNYLKAILFLGISFLPFNSFSQTKTIKKEPNLTKNQTDLSDKLSKYMQAQADVNGFSGTVLIVRKDAVLLRKAYGLADYEWNIKNTIDTKFQLASVTKQFTATAILQLVEKGKLSLDDKLNKFFPDYPNAESVTIHMLLSHSSGLALGFKELALSTISADSAYNEIKKIPYEFSPGTKSEYSNIGYYLLGKIIEKVSGEEYAVFLKKNIFEKVGMKNTGISNNDSIIPKKAKVYYHTENKLAHNPYINWGFNIGHDGIYSTIEDLALWDMVLYGTSILSKDMKNRMFTSYNDHNFGYGFLVNPFYNQGHQLIAHDGGFFGTMTSFNRYTDDGLFITVLSNNQSPAYMLAYGLAAICFGKEVELPYHHKKVSNNLSLYKHFEGDYEDIKIRNDKGKLYYNDFDIELLPESDYKFFRSDDGNRTVEFIKDSKGEYSTIKLTKAGVAEMRKKTFSNKQ</sequence>
<dbReference type="Pfam" id="PF00144">
    <property type="entry name" value="Beta-lactamase"/>
    <property type="match status" value="1"/>
</dbReference>
<dbReference type="InterPro" id="IPR001466">
    <property type="entry name" value="Beta-lactam-related"/>
</dbReference>
<dbReference type="Gene3D" id="3.40.710.10">
    <property type="entry name" value="DD-peptidase/beta-lactamase superfamily"/>
    <property type="match status" value="1"/>
</dbReference>
<dbReference type="InterPro" id="IPR012338">
    <property type="entry name" value="Beta-lactam/transpept-like"/>
</dbReference>
<evidence type="ECO:0000259" key="2">
    <source>
        <dbReference type="Pfam" id="PF00144"/>
    </source>
</evidence>
<dbReference type="PANTHER" id="PTHR46825">
    <property type="entry name" value="D-ALANYL-D-ALANINE-CARBOXYPEPTIDASE/ENDOPEPTIDASE AMPH"/>
    <property type="match status" value="1"/>
</dbReference>
<dbReference type="AlphaFoldDB" id="A0ABD5B3T7"/>
<keyword evidence="1" id="KW-0732">Signal</keyword>
<comment type="caution">
    <text evidence="3">The sequence shown here is derived from an EMBL/GenBank/DDBJ whole genome shotgun (WGS) entry which is preliminary data.</text>
</comment>
<proteinExistence type="predicted"/>
<evidence type="ECO:0000313" key="4">
    <source>
        <dbReference type="Proteomes" id="UP001239265"/>
    </source>
</evidence>
<dbReference type="PANTHER" id="PTHR46825:SF9">
    <property type="entry name" value="BETA-LACTAMASE-RELATED DOMAIN-CONTAINING PROTEIN"/>
    <property type="match status" value="1"/>
</dbReference>